<reference evidence="2" key="1">
    <citation type="submission" date="2024-05" db="EMBL/GenBank/DDBJ databases">
        <title>Alkalihalobacillus sp. strain MEB203 novel alkaliphilic bacterium from Lonar Lake, India.</title>
        <authorList>
            <person name="Joshi A."/>
            <person name="Thite S."/>
            <person name="Mengade P."/>
        </authorList>
    </citation>
    <scope>NUCLEOTIDE SEQUENCE</scope>
    <source>
        <strain evidence="2">MEB 203</strain>
    </source>
</reference>
<keyword evidence="3" id="KW-1185">Reference proteome</keyword>
<evidence type="ECO:0008006" key="4">
    <source>
        <dbReference type="Google" id="ProtNLM"/>
    </source>
</evidence>
<evidence type="ECO:0000313" key="3">
    <source>
        <dbReference type="Proteomes" id="UP001148125"/>
    </source>
</evidence>
<comment type="caution">
    <text evidence="2">The sequence shown here is derived from an EMBL/GenBank/DDBJ whole genome shotgun (WGS) entry which is preliminary data.</text>
</comment>
<dbReference type="RefSeq" id="WP_275120250.1">
    <property type="nucleotide sequence ID" value="NZ_JAOTPO010000018.1"/>
</dbReference>
<protein>
    <recommendedName>
        <fullName evidence="4">DUF4367 domain-containing protein</fullName>
    </recommendedName>
</protein>
<organism evidence="2 3">
    <name type="scientific">Alkalihalobacterium chitinilyticum</name>
    <dbReference type="NCBI Taxonomy" id="2980103"/>
    <lineage>
        <taxon>Bacteria</taxon>
        <taxon>Bacillati</taxon>
        <taxon>Bacillota</taxon>
        <taxon>Bacilli</taxon>
        <taxon>Bacillales</taxon>
        <taxon>Bacillaceae</taxon>
        <taxon>Alkalihalobacterium</taxon>
    </lineage>
</organism>
<feature type="transmembrane region" description="Helical" evidence="1">
    <location>
        <begin position="55"/>
        <end position="78"/>
    </location>
</feature>
<keyword evidence="1" id="KW-1133">Transmembrane helix</keyword>
<keyword evidence="1" id="KW-0472">Membrane</keyword>
<evidence type="ECO:0000313" key="2">
    <source>
        <dbReference type="EMBL" id="MDE5415649.1"/>
    </source>
</evidence>
<sequence length="232" mass="27188">MKKDNRKFEWDDHLTRYKNVRLTEEEKEKNYQKLVNSIRDMNTKDSRSYRPQTRFSVAVLLTTIFIILSGFLVMDVLLHDRSGPTSSHPFEIKNIESIEGIWDKFKLPTELPFEVEEAGISYVHEHKSSYIEDTDEIQGYTVEFYFISAEQYVLIRLEDGITIENITGRNEQKIVLSDDTEAVYFFNGASQMLFWDDGDINYSIQVGTEIEGKEKYTIEDLINIADSFQVYK</sequence>
<proteinExistence type="predicted"/>
<gene>
    <name evidence="2" type="ORF">N7Z68_20075</name>
</gene>
<dbReference type="Proteomes" id="UP001148125">
    <property type="component" value="Unassembled WGS sequence"/>
</dbReference>
<evidence type="ECO:0000256" key="1">
    <source>
        <dbReference type="SAM" id="Phobius"/>
    </source>
</evidence>
<name>A0ABT5VN02_9BACI</name>
<keyword evidence="1" id="KW-0812">Transmembrane</keyword>
<accession>A0ABT5VN02</accession>
<dbReference type="EMBL" id="JAOTPO010000018">
    <property type="protein sequence ID" value="MDE5415649.1"/>
    <property type="molecule type" value="Genomic_DNA"/>
</dbReference>